<feature type="region of interest" description="Disordered" evidence="4">
    <location>
        <begin position="373"/>
        <end position="410"/>
    </location>
</feature>
<dbReference type="Gene3D" id="1.25.40.20">
    <property type="entry name" value="Ankyrin repeat-containing domain"/>
    <property type="match status" value="2"/>
</dbReference>
<name>A0A8B8DVV8_CRAVI</name>
<evidence type="ECO:0000256" key="3">
    <source>
        <dbReference type="PROSITE-ProRule" id="PRU00023"/>
    </source>
</evidence>
<dbReference type="GO" id="GO:0005737">
    <property type="term" value="C:cytoplasm"/>
    <property type="evidence" value="ECO:0007669"/>
    <property type="project" value="TreeGrafter"/>
</dbReference>
<evidence type="ECO:0000313" key="6">
    <source>
        <dbReference type="RefSeq" id="XP_022331768.1"/>
    </source>
</evidence>
<proteinExistence type="predicted"/>
<dbReference type="OrthoDB" id="5406014at2759"/>
<dbReference type="PANTHER" id="PTHR24198:SF165">
    <property type="entry name" value="ANKYRIN REPEAT-CONTAINING PROTEIN-RELATED"/>
    <property type="match status" value="1"/>
</dbReference>
<dbReference type="PROSITE" id="PS50088">
    <property type="entry name" value="ANK_REPEAT"/>
    <property type="match status" value="1"/>
</dbReference>
<dbReference type="Pfam" id="PF00023">
    <property type="entry name" value="Ank"/>
    <property type="match status" value="1"/>
</dbReference>
<evidence type="ECO:0000313" key="5">
    <source>
        <dbReference type="Proteomes" id="UP000694844"/>
    </source>
</evidence>
<dbReference type="SMART" id="SM00248">
    <property type="entry name" value="ANK"/>
    <property type="match status" value="4"/>
</dbReference>
<evidence type="ECO:0000256" key="1">
    <source>
        <dbReference type="ARBA" id="ARBA00022737"/>
    </source>
</evidence>
<keyword evidence="1" id="KW-0677">Repeat</keyword>
<keyword evidence="2 3" id="KW-0040">ANK repeat</keyword>
<keyword evidence="5" id="KW-1185">Reference proteome</keyword>
<dbReference type="Proteomes" id="UP000694844">
    <property type="component" value="Chromosome 4"/>
</dbReference>
<accession>A0A8B8DVV8</accession>
<dbReference type="InterPro" id="IPR036770">
    <property type="entry name" value="Ankyrin_rpt-contain_sf"/>
</dbReference>
<feature type="repeat" description="ANK" evidence="3">
    <location>
        <begin position="99"/>
        <end position="135"/>
    </location>
</feature>
<evidence type="ECO:0000256" key="2">
    <source>
        <dbReference type="ARBA" id="ARBA00023043"/>
    </source>
</evidence>
<sequence length="410" mass="47191">MSRSMHRKPLAYAGKNVRRFNGLNNRPGNIGKVYPTKPDHRSSLLKRTASILKMEKELHLDEYTDARMLFNAIRKGQIRLVRFILVAAPKEVVNAIDLKGKTPLMISCFLKEEMSRDTIVELLLQHGAEVNMVSDSGRTALSYACEHRCNDIVDILVKHASVDPDIPDSEGNTPLIYCARVGNDVGIDILTRHFRRLGLEVDYPNHKGFTALLMAAKECNLACVKILAAQGHASLRHRDKTKNYSVQDWLHHHGYSKKEIAQMLPSVRKPRRKFADAINIARLLPSIKHKEKKLLPSIKHKEKRHLERSPSIVSTITVPITVTEFDIQPRQNKALSRHRSLEENDRGRFAIKRLHSLQLPKIYRGTMYDSPYFDSDDEKEKRRDYRPHFEKSRQTTLEEYLTFESSSEDD</sequence>
<dbReference type="RefSeq" id="XP_022331768.1">
    <property type="nucleotide sequence ID" value="XM_022476060.1"/>
</dbReference>
<reference evidence="6" key="1">
    <citation type="submission" date="2025-08" db="UniProtKB">
        <authorList>
            <consortium name="RefSeq"/>
        </authorList>
    </citation>
    <scope>IDENTIFICATION</scope>
    <source>
        <tissue evidence="6">Whole sample</tissue>
    </source>
</reference>
<dbReference type="GeneID" id="111129605"/>
<feature type="compositionally biased region" description="Basic and acidic residues" evidence="4">
    <location>
        <begin position="378"/>
        <end position="393"/>
    </location>
</feature>
<dbReference type="PANTHER" id="PTHR24198">
    <property type="entry name" value="ANKYRIN REPEAT AND PROTEIN KINASE DOMAIN-CONTAINING PROTEIN"/>
    <property type="match status" value="1"/>
</dbReference>
<dbReference type="PROSITE" id="PS50297">
    <property type="entry name" value="ANK_REP_REGION"/>
    <property type="match status" value="1"/>
</dbReference>
<dbReference type="SUPFAM" id="SSF48403">
    <property type="entry name" value="Ankyrin repeat"/>
    <property type="match status" value="1"/>
</dbReference>
<dbReference type="KEGG" id="cvn:111129605"/>
<gene>
    <name evidence="6" type="primary">LOC111129605</name>
</gene>
<evidence type="ECO:0000256" key="4">
    <source>
        <dbReference type="SAM" id="MobiDB-lite"/>
    </source>
</evidence>
<organism evidence="5 6">
    <name type="scientific">Crassostrea virginica</name>
    <name type="common">Eastern oyster</name>
    <dbReference type="NCBI Taxonomy" id="6565"/>
    <lineage>
        <taxon>Eukaryota</taxon>
        <taxon>Metazoa</taxon>
        <taxon>Spiralia</taxon>
        <taxon>Lophotrochozoa</taxon>
        <taxon>Mollusca</taxon>
        <taxon>Bivalvia</taxon>
        <taxon>Autobranchia</taxon>
        <taxon>Pteriomorphia</taxon>
        <taxon>Ostreida</taxon>
        <taxon>Ostreoidea</taxon>
        <taxon>Ostreidae</taxon>
        <taxon>Crassostrea</taxon>
    </lineage>
</organism>
<protein>
    <submittedName>
        <fullName evidence="6">Uncharacterized protein LOC111129605</fullName>
    </submittedName>
</protein>
<dbReference type="InterPro" id="IPR002110">
    <property type="entry name" value="Ankyrin_rpt"/>
</dbReference>
<dbReference type="Pfam" id="PF12796">
    <property type="entry name" value="Ank_2"/>
    <property type="match status" value="1"/>
</dbReference>
<dbReference type="AlphaFoldDB" id="A0A8B8DVV8"/>